<keyword evidence="2" id="KW-1185">Reference proteome</keyword>
<evidence type="ECO:0000313" key="2">
    <source>
        <dbReference type="Proteomes" id="UP001207468"/>
    </source>
</evidence>
<dbReference type="EMBL" id="JAGFNK010000004">
    <property type="protein sequence ID" value="KAI9512994.1"/>
    <property type="molecule type" value="Genomic_DNA"/>
</dbReference>
<protein>
    <submittedName>
        <fullName evidence="1">Uncharacterized protein</fullName>
    </submittedName>
</protein>
<comment type="caution">
    <text evidence="1">The sequence shown here is derived from an EMBL/GenBank/DDBJ whole genome shotgun (WGS) entry which is preliminary data.</text>
</comment>
<evidence type="ECO:0000313" key="1">
    <source>
        <dbReference type="EMBL" id="KAI9512994.1"/>
    </source>
</evidence>
<gene>
    <name evidence="1" type="ORF">F5148DRAFT_563093</name>
</gene>
<organism evidence="1 2">
    <name type="scientific">Russula earlei</name>
    <dbReference type="NCBI Taxonomy" id="71964"/>
    <lineage>
        <taxon>Eukaryota</taxon>
        <taxon>Fungi</taxon>
        <taxon>Dikarya</taxon>
        <taxon>Basidiomycota</taxon>
        <taxon>Agaricomycotina</taxon>
        <taxon>Agaricomycetes</taxon>
        <taxon>Russulales</taxon>
        <taxon>Russulaceae</taxon>
        <taxon>Russula</taxon>
    </lineage>
</organism>
<name>A0ACC0UPG3_9AGAM</name>
<reference evidence="1" key="1">
    <citation type="submission" date="2021-03" db="EMBL/GenBank/DDBJ databases">
        <title>Evolutionary priming and transition to the ectomycorrhizal habit in an iconic lineage of mushroom-forming fungi: is preadaptation a requirement?</title>
        <authorList>
            <consortium name="DOE Joint Genome Institute"/>
            <person name="Looney B.P."/>
            <person name="Miyauchi S."/>
            <person name="Morin E."/>
            <person name="Drula E."/>
            <person name="Courty P.E."/>
            <person name="Chicoki N."/>
            <person name="Fauchery L."/>
            <person name="Kohler A."/>
            <person name="Kuo A."/>
            <person name="LaButti K."/>
            <person name="Pangilinan J."/>
            <person name="Lipzen A."/>
            <person name="Riley R."/>
            <person name="Andreopoulos W."/>
            <person name="He G."/>
            <person name="Johnson J."/>
            <person name="Barry K.W."/>
            <person name="Grigoriev I.V."/>
            <person name="Nagy L."/>
            <person name="Hibbett D."/>
            <person name="Henrissat B."/>
            <person name="Matheny P.B."/>
            <person name="Labbe J."/>
            <person name="Martin A.F."/>
        </authorList>
    </citation>
    <scope>NUCLEOTIDE SEQUENCE</scope>
    <source>
        <strain evidence="1">BPL698</strain>
    </source>
</reference>
<accession>A0ACC0UPG3</accession>
<sequence length="206" mass="23337">MHRMPTPFSSRWNENQRFVFLLHRIMSLILNFFAFSLVLAYTYDTGLPPLTIRVVFLCAEPKPARPLLLCVYAIEKGKMLARTRVSVPHSIEGLALYIVVTTILLQWISPGDMVFHATAREAHTYVQVQAGMDCLVMDNLGLTFAYWWIAWWWIPGADQVYQFGSTFIITTFTLERANLAVVLTTAAIQTSAVIGDCSAEVRMQCP</sequence>
<dbReference type="Proteomes" id="UP001207468">
    <property type="component" value="Unassembled WGS sequence"/>
</dbReference>
<proteinExistence type="predicted"/>